<protein>
    <submittedName>
        <fullName evidence="1">Uncharacterized protein</fullName>
    </submittedName>
</protein>
<dbReference type="AlphaFoldDB" id="A0A225VVS1"/>
<organism evidence="1 2">
    <name type="scientific">Phytophthora megakarya</name>
    <dbReference type="NCBI Taxonomy" id="4795"/>
    <lineage>
        <taxon>Eukaryota</taxon>
        <taxon>Sar</taxon>
        <taxon>Stramenopiles</taxon>
        <taxon>Oomycota</taxon>
        <taxon>Peronosporomycetes</taxon>
        <taxon>Peronosporales</taxon>
        <taxon>Peronosporaceae</taxon>
        <taxon>Phytophthora</taxon>
    </lineage>
</organism>
<dbReference type="Proteomes" id="UP000198211">
    <property type="component" value="Unassembled WGS sequence"/>
</dbReference>
<evidence type="ECO:0000313" key="2">
    <source>
        <dbReference type="Proteomes" id="UP000198211"/>
    </source>
</evidence>
<proteinExistence type="predicted"/>
<dbReference type="EMBL" id="NBNE01002916">
    <property type="protein sequence ID" value="OWZ09089.1"/>
    <property type="molecule type" value="Genomic_DNA"/>
</dbReference>
<dbReference type="STRING" id="4795.A0A225VVS1"/>
<name>A0A225VVS1_9STRA</name>
<sequence>MVQPLGRHFLNRFQDGATKGALASLNEDLCILMNGLYIDAASSKDYQDDAHLALLLYAFGRGSDLGFVQTVTSPAAGVVFVRLLRVKTKEGQGISIFPDQVRFGTCPLHAFVIALVMEDTPSSPLLAHPQLAT</sequence>
<gene>
    <name evidence="1" type="ORF">PHMEG_00018262</name>
</gene>
<reference evidence="2" key="1">
    <citation type="submission" date="2017-03" db="EMBL/GenBank/DDBJ databases">
        <title>Phytopthora megakarya and P. palmivora, two closely related causual agents of cacao black pod achieved similar genome size and gene model numbers by different mechanisms.</title>
        <authorList>
            <person name="Ali S."/>
            <person name="Shao J."/>
            <person name="Larry D.J."/>
            <person name="Kronmiller B."/>
            <person name="Shen D."/>
            <person name="Strem M.D."/>
            <person name="Melnick R.L."/>
            <person name="Guiltinan M.J."/>
            <person name="Tyler B.M."/>
            <person name="Meinhardt L.W."/>
            <person name="Bailey B.A."/>
        </authorList>
    </citation>
    <scope>NUCLEOTIDE SEQUENCE [LARGE SCALE GENOMIC DNA]</scope>
    <source>
        <strain evidence="2">zdho120</strain>
    </source>
</reference>
<accession>A0A225VVS1</accession>
<evidence type="ECO:0000313" key="1">
    <source>
        <dbReference type="EMBL" id="OWZ09089.1"/>
    </source>
</evidence>
<comment type="caution">
    <text evidence="1">The sequence shown here is derived from an EMBL/GenBank/DDBJ whole genome shotgun (WGS) entry which is preliminary data.</text>
</comment>
<keyword evidence="2" id="KW-1185">Reference proteome</keyword>